<evidence type="ECO:0000313" key="3">
    <source>
        <dbReference type="EMBL" id="VFK65826.1"/>
    </source>
</evidence>
<dbReference type="AlphaFoldDB" id="A0A450ZUW1"/>
<feature type="transmembrane region" description="Helical" evidence="1">
    <location>
        <begin position="39"/>
        <end position="59"/>
    </location>
</feature>
<protein>
    <submittedName>
        <fullName evidence="2">Uncharacterized protein</fullName>
    </submittedName>
</protein>
<keyword evidence="1" id="KW-0472">Membrane</keyword>
<reference evidence="2" key="1">
    <citation type="submission" date="2019-02" db="EMBL/GenBank/DDBJ databases">
        <authorList>
            <person name="Gruber-Vodicka R. H."/>
            <person name="Seah K. B. B."/>
        </authorList>
    </citation>
    <scope>NUCLEOTIDE SEQUENCE</scope>
    <source>
        <strain evidence="3">BECK_BY2</strain>
        <strain evidence="2">BECK_BY3</strain>
    </source>
</reference>
<feature type="transmembrane region" description="Helical" evidence="1">
    <location>
        <begin position="65"/>
        <end position="85"/>
    </location>
</feature>
<dbReference type="EMBL" id="CAADFY010000122">
    <property type="protein sequence ID" value="VFK57602.1"/>
    <property type="molecule type" value="Genomic_DNA"/>
</dbReference>
<proteinExistence type="predicted"/>
<dbReference type="EMBL" id="CAADFV010000114">
    <property type="protein sequence ID" value="VFK65826.1"/>
    <property type="molecule type" value="Genomic_DNA"/>
</dbReference>
<sequence length="99" mass="11421">MKKIILRQAFEELRNAITYYEEQQAGLGLRLKNLTDMSIGLWVIQPFHGFVAVVTAMLISRCFRIILPTLSAGAPWWILAVAHGHRRPEYWIGRKNKIS</sequence>
<gene>
    <name evidence="3" type="ORF">BECKTUN1418E_GA0071001_11142</name>
    <name evidence="2" type="ORF">BECKTUN1418F_GA0071002_11223</name>
</gene>
<accession>A0A450ZUW1</accession>
<evidence type="ECO:0000256" key="1">
    <source>
        <dbReference type="SAM" id="Phobius"/>
    </source>
</evidence>
<name>A0A450ZUW1_9GAMM</name>
<organism evidence="2">
    <name type="scientific">Candidatus Kentrum sp. TUN</name>
    <dbReference type="NCBI Taxonomy" id="2126343"/>
    <lineage>
        <taxon>Bacteria</taxon>
        <taxon>Pseudomonadati</taxon>
        <taxon>Pseudomonadota</taxon>
        <taxon>Gammaproteobacteria</taxon>
        <taxon>Candidatus Kentrum</taxon>
    </lineage>
</organism>
<evidence type="ECO:0000313" key="2">
    <source>
        <dbReference type="EMBL" id="VFK57602.1"/>
    </source>
</evidence>
<keyword evidence="1" id="KW-0812">Transmembrane</keyword>
<keyword evidence="1" id="KW-1133">Transmembrane helix</keyword>